<organism evidence="2 3">
    <name type="scientific">Paenibacillus glycanilyticus</name>
    <dbReference type="NCBI Taxonomy" id="126569"/>
    <lineage>
        <taxon>Bacteria</taxon>
        <taxon>Bacillati</taxon>
        <taxon>Bacillota</taxon>
        <taxon>Bacilli</taxon>
        <taxon>Bacillales</taxon>
        <taxon>Paenibacillaceae</taxon>
        <taxon>Paenibacillus</taxon>
    </lineage>
</organism>
<name>A0ABQ6GM88_9BACL</name>
<feature type="transmembrane region" description="Helical" evidence="1">
    <location>
        <begin position="66"/>
        <end position="85"/>
    </location>
</feature>
<dbReference type="RefSeq" id="WP_284242004.1">
    <property type="nucleotide sequence ID" value="NZ_BSSQ01000028.1"/>
</dbReference>
<keyword evidence="1" id="KW-0812">Transmembrane</keyword>
<evidence type="ECO:0000256" key="1">
    <source>
        <dbReference type="SAM" id="Phobius"/>
    </source>
</evidence>
<evidence type="ECO:0000313" key="3">
    <source>
        <dbReference type="Proteomes" id="UP001157114"/>
    </source>
</evidence>
<feature type="transmembrane region" description="Helical" evidence="1">
    <location>
        <begin position="97"/>
        <end position="119"/>
    </location>
</feature>
<evidence type="ECO:0000313" key="2">
    <source>
        <dbReference type="EMBL" id="GLX71200.1"/>
    </source>
</evidence>
<feature type="transmembrane region" description="Helical" evidence="1">
    <location>
        <begin position="27"/>
        <end position="46"/>
    </location>
</feature>
<feature type="transmembrane region" description="Helical" evidence="1">
    <location>
        <begin position="125"/>
        <end position="143"/>
    </location>
</feature>
<sequence length="148" mass="17357">MLFNFIVGFIVPWLIFLVAPIPNKTKLVIRVLPISSLMAFLLNDFFVKHGYWLVKPVFEANESYSAIPFNLGLYPVWGIFLIYFIEKKRNWSPVLWIGTWSVGISFAEYLLVAAGRVIYDNGWHIYWTFVSYLVAFSVVYLYSRLNRK</sequence>
<feature type="transmembrane region" description="Helical" evidence="1">
    <location>
        <begin position="6"/>
        <end position="22"/>
    </location>
</feature>
<dbReference type="EMBL" id="BSSQ01000028">
    <property type="protein sequence ID" value="GLX71200.1"/>
    <property type="molecule type" value="Genomic_DNA"/>
</dbReference>
<comment type="caution">
    <text evidence="2">The sequence shown here is derived from an EMBL/GenBank/DDBJ whole genome shotgun (WGS) entry which is preliminary data.</text>
</comment>
<keyword evidence="1" id="KW-1133">Transmembrane helix</keyword>
<dbReference type="Proteomes" id="UP001157114">
    <property type="component" value="Unassembled WGS sequence"/>
</dbReference>
<keyword evidence="3" id="KW-1185">Reference proteome</keyword>
<reference evidence="2 3" key="1">
    <citation type="submission" date="2023-03" db="EMBL/GenBank/DDBJ databases">
        <title>Draft genome sequence of the bacteria which degrade cell wall of Tricholomamatutake.</title>
        <authorList>
            <person name="Konishi Y."/>
            <person name="Fukuta Y."/>
            <person name="Shirasaka N."/>
        </authorList>
    </citation>
    <scope>NUCLEOTIDE SEQUENCE [LARGE SCALE GENOMIC DNA]</scope>
    <source>
        <strain evidence="3">mu1</strain>
    </source>
</reference>
<accession>A0ABQ6GM88</accession>
<keyword evidence="1" id="KW-0472">Membrane</keyword>
<protein>
    <submittedName>
        <fullName evidence="2">Uncharacterized protein</fullName>
    </submittedName>
</protein>
<dbReference type="NCBIfam" id="NF041644">
    <property type="entry name" value="CBO0543_fam"/>
    <property type="match status" value="1"/>
</dbReference>
<dbReference type="InterPro" id="IPR048147">
    <property type="entry name" value="CBO0543-like"/>
</dbReference>
<proteinExistence type="predicted"/>
<gene>
    <name evidence="2" type="ORF">MU1_55490</name>
</gene>